<evidence type="ECO:0000256" key="4">
    <source>
        <dbReference type="ARBA" id="ARBA00022729"/>
    </source>
</evidence>
<dbReference type="PANTHER" id="PTHR33938">
    <property type="entry name" value="FERULOYL ESTERASE B-RELATED"/>
    <property type="match status" value="1"/>
</dbReference>
<gene>
    <name evidence="9" type="ORF">CRM82_10155</name>
</gene>
<dbReference type="Proteomes" id="UP000220246">
    <property type="component" value="Unassembled WGS sequence"/>
</dbReference>
<dbReference type="InterPro" id="IPR011118">
    <property type="entry name" value="Tannase/feruloyl_esterase"/>
</dbReference>
<keyword evidence="5 9" id="KW-0378">Hydrolase</keyword>
<dbReference type="EMBL" id="PDEA01000001">
    <property type="protein sequence ID" value="PEH88902.1"/>
    <property type="molecule type" value="Genomic_DNA"/>
</dbReference>
<dbReference type="Gene3D" id="3.40.50.1820">
    <property type="entry name" value="alpha/beta hydrolase"/>
    <property type="match status" value="1"/>
</dbReference>
<dbReference type="PANTHER" id="PTHR33938:SF15">
    <property type="entry name" value="FERULOYL ESTERASE B-RELATED"/>
    <property type="match status" value="1"/>
</dbReference>
<evidence type="ECO:0000256" key="1">
    <source>
        <dbReference type="ARBA" id="ARBA00006249"/>
    </source>
</evidence>
<feature type="region of interest" description="Disordered" evidence="8">
    <location>
        <begin position="153"/>
        <end position="173"/>
    </location>
</feature>
<protein>
    <submittedName>
        <fullName evidence="9">Tannase/feruloyl esterase family alpha/beta hydrolase</fullName>
    </submittedName>
</protein>
<evidence type="ECO:0000256" key="2">
    <source>
        <dbReference type="ARBA" id="ARBA00022487"/>
    </source>
</evidence>
<comment type="similarity">
    <text evidence="1">Belongs to the tannase family.</text>
</comment>
<evidence type="ECO:0000256" key="5">
    <source>
        <dbReference type="ARBA" id="ARBA00022801"/>
    </source>
</evidence>
<keyword evidence="3" id="KW-0479">Metal-binding</keyword>
<evidence type="ECO:0000256" key="3">
    <source>
        <dbReference type="ARBA" id="ARBA00022723"/>
    </source>
</evidence>
<reference evidence="10" key="1">
    <citation type="submission" date="2017-09" db="EMBL/GenBank/DDBJ databases">
        <title>FDA dAtabase for Regulatory Grade micrObial Sequences (FDA-ARGOS): Supporting development and validation of Infectious Disease Dx tests.</title>
        <authorList>
            <person name="Minogue T."/>
            <person name="Wolcott M."/>
            <person name="Wasieloski L."/>
            <person name="Aguilar W."/>
            <person name="Moore D."/>
            <person name="Tallon L."/>
            <person name="Sadzewicz L."/>
            <person name="Ott S."/>
            <person name="Zhao X."/>
            <person name="Nagaraj S."/>
            <person name="Vavikolanu K."/>
            <person name="Aluvathingal J."/>
            <person name="Nadendla S."/>
            <person name="Sichtig H."/>
        </authorList>
    </citation>
    <scope>NUCLEOTIDE SEQUENCE [LARGE SCALE GENOMIC DNA]</scope>
    <source>
        <strain evidence="10">FDAARGOS_394</strain>
    </source>
</reference>
<evidence type="ECO:0000256" key="6">
    <source>
        <dbReference type="ARBA" id="ARBA00022837"/>
    </source>
</evidence>
<proteinExistence type="inferred from homology"/>
<dbReference type="SUPFAM" id="SSF53474">
    <property type="entry name" value="alpha/beta-Hydrolases"/>
    <property type="match status" value="1"/>
</dbReference>
<dbReference type="InterPro" id="IPR029058">
    <property type="entry name" value="AB_hydrolase_fold"/>
</dbReference>
<dbReference type="Pfam" id="PF07519">
    <property type="entry name" value="Tannase"/>
    <property type="match status" value="1"/>
</dbReference>
<sequence length="571" mass="60176">MAVDFATGIRGSYGGGLVVTAMGLLLAGCGTAPPQLPAQPLACSALQGKQVPAGQIGLATQGAQVTQAQEVAAAGEGAAAVGAYCKLLVDIRPVDPAAPMIKAQFNLPQQWNGKALMGGGGGYNGTIPSMTGNYAAGPARTPVPLAQGYATFSSDSGHQAGATTSRDGSFGTNDEAVRNFSGDALKKTRDVAAQLIGWHYGKLPARWYFVGGSTGGREALAVAQRWPKDFDGVIAWYPAWNAAALDLQFGRITRALAQPGAYPSQAQRAQLLRAALQTCDKLDGVEDGVVSNVAACNRQFDPATALVDGKPLRCEGGRAAGDHCLADAQIAALKVMDSPITFSRPLGSGETQYPGFNLWGADLGLARGTPQAPTITLLALGTGQPGSPMPLTAPYHSVFWDQWVRFFVTRDAQFNSLTLDPQAPGPWQARIDALTRLQDINRTDLSAFRARGGKLLMAHGTADVLVSTRATQQYYQRMVQSMGRAAVRDFARYYEVPGYGHAVSGIYNAAWDSLAVLDAWVAQGQAPQAQVVEDTVGLPGRTRPLCEYPGWPRYNGSGDVNAAANFRCVSE</sequence>
<keyword evidence="10" id="KW-1185">Reference proteome</keyword>
<dbReference type="GeneID" id="80800968"/>
<evidence type="ECO:0000313" key="10">
    <source>
        <dbReference type="Proteomes" id="UP000220246"/>
    </source>
</evidence>
<dbReference type="STRING" id="1219032.GCA_001515545_01675"/>
<organism evidence="9 10">
    <name type="scientific">Comamonas terrigena</name>
    <dbReference type="NCBI Taxonomy" id="32013"/>
    <lineage>
        <taxon>Bacteria</taxon>
        <taxon>Pseudomonadati</taxon>
        <taxon>Pseudomonadota</taxon>
        <taxon>Betaproteobacteria</taxon>
        <taxon>Burkholderiales</taxon>
        <taxon>Comamonadaceae</taxon>
        <taxon>Comamonas</taxon>
    </lineage>
</organism>
<dbReference type="GO" id="GO:0052689">
    <property type="term" value="F:carboxylic ester hydrolase activity"/>
    <property type="evidence" value="ECO:0007669"/>
    <property type="project" value="UniProtKB-KW"/>
</dbReference>
<evidence type="ECO:0000256" key="8">
    <source>
        <dbReference type="SAM" id="MobiDB-lite"/>
    </source>
</evidence>
<dbReference type="RefSeq" id="WP_066535579.1">
    <property type="nucleotide sequence ID" value="NZ_PDEA01000001.1"/>
</dbReference>
<evidence type="ECO:0000256" key="7">
    <source>
        <dbReference type="ARBA" id="ARBA00023157"/>
    </source>
</evidence>
<keyword evidence="4" id="KW-0732">Signal</keyword>
<name>A0A2A7UUG1_COMTR</name>
<keyword evidence="7" id="KW-1015">Disulfide bond</keyword>
<dbReference type="OrthoDB" id="7062032at2"/>
<keyword evidence="6" id="KW-0106">Calcium</keyword>
<feature type="compositionally biased region" description="Polar residues" evidence="8">
    <location>
        <begin position="153"/>
        <end position="172"/>
    </location>
</feature>
<evidence type="ECO:0000313" key="9">
    <source>
        <dbReference type="EMBL" id="PEH88902.1"/>
    </source>
</evidence>
<accession>A0A2A7UUG1</accession>
<keyword evidence="2" id="KW-0719">Serine esterase</keyword>
<dbReference type="AlphaFoldDB" id="A0A2A7UUG1"/>
<dbReference type="GO" id="GO:0046872">
    <property type="term" value="F:metal ion binding"/>
    <property type="evidence" value="ECO:0007669"/>
    <property type="project" value="UniProtKB-KW"/>
</dbReference>
<comment type="caution">
    <text evidence="9">The sequence shown here is derived from an EMBL/GenBank/DDBJ whole genome shotgun (WGS) entry which is preliminary data.</text>
</comment>